<sequence length="49" mass="5036">MQRVDLAGKGQALDGDLTTTGATCITSSPKVGMSAGETLGEIVYEHIDP</sequence>
<evidence type="ECO:0000313" key="2">
    <source>
        <dbReference type="Proteomes" id="UP001046350"/>
    </source>
</evidence>
<gene>
    <name evidence="1" type="ORF">KSS94_26295</name>
</gene>
<name>A0ABX8ND68_9PSED</name>
<evidence type="ECO:0000313" key="1">
    <source>
        <dbReference type="EMBL" id="QXH54291.1"/>
    </source>
</evidence>
<keyword evidence="2" id="KW-1185">Reference proteome</keyword>
<reference evidence="1" key="1">
    <citation type="journal article" date="2021" name="Microorganisms">
        <title>The Ever-Expanding Pseudomonas Genus: Description of 43 New Species and Partition of the Pseudomonas putida Group.</title>
        <authorList>
            <person name="Girard L."/>
            <person name="Lood C."/>
            <person name="Hofte M."/>
            <person name="Vandamme P."/>
            <person name="Rokni-Zadeh H."/>
            <person name="van Noort V."/>
            <person name="Lavigne R."/>
            <person name="De Mot R."/>
        </authorList>
    </citation>
    <scope>NUCLEOTIDE SEQUENCE</scope>
    <source>
        <strain evidence="1">COW40</strain>
    </source>
</reference>
<protein>
    <submittedName>
        <fullName evidence="1">Uncharacterized protein</fullName>
    </submittedName>
</protein>
<dbReference type="Proteomes" id="UP001046350">
    <property type="component" value="Chromosome"/>
</dbReference>
<dbReference type="EMBL" id="CP077076">
    <property type="protein sequence ID" value="QXH54291.1"/>
    <property type="molecule type" value="Genomic_DNA"/>
</dbReference>
<accession>A0ABX8ND68</accession>
<organism evidence="1 2">
    <name type="scientific">Pseudomonas fakonensis</name>
    <dbReference type="NCBI Taxonomy" id="2842355"/>
    <lineage>
        <taxon>Bacteria</taxon>
        <taxon>Pseudomonadati</taxon>
        <taxon>Pseudomonadota</taxon>
        <taxon>Gammaproteobacteria</taxon>
        <taxon>Pseudomonadales</taxon>
        <taxon>Pseudomonadaceae</taxon>
        <taxon>Pseudomonas</taxon>
    </lineage>
</organism>
<dbReference type="RefSeq" id="WP_217843680.1">
    <property type="nucleotide sequence ID" value="NZ_CP077076.1"/>
</dbReference>
<proteinExistence type="predicted"/>